<keyword evidence="3" id="KW-0150">Chloroplast</keyword>
<dbReference type="Pfam" id="PF02470">
    <property type="entry name" value="MlaD"/>
    <property type="match status" value="1"/>
</dbReference>
<dbReference type="InterPro" id="IPR003399">
    <property type="entry name" value="Mce/MlaD"/>
</dbReference>
<keyword evidence="3" id="KW-0934">Plastid</keyword>
<dbReference type="PANTHER" id="PTHR34675">
    <property type="entry name" value="PROTEIN TRIGALACTOSYLDIACYLGLYCEROL 2, CHLOROPLASTIC"/>
    <property type="match status" value="1"/>
</dbReference>
<protein>
    <recommendedName>
        <fullName evidence="2">Mce/MlaD domain-containing protein</fullName>
    </recommendedName>
</protein>
<feature type="transmembrane region" description="Helical" evidence="1">
    <location>
        <begin position="20"/>
        <end position="39"/>
    </location>
</feature>
<dbReference type="AlphaFoldDB" id="A0A1Z1MD19"/>
<organism evidence="3">
    <name type="scientific">Chondria sp.</name>
    <name type="common">in: red algae</name>
    <dbReference type="NCBI Taxonomy" id="1982705"/>
    <lineage>
        <taxon>Eukaryota</taxon>
        <taxon>Rhodophyta</taxon>
        <taxon>Florideophyceae</taxon>
        <taxon>Rhodymeniophycidae</taxon>
        <taxon>Ceramiales</taxon>
        <taxon>Rhodomelaceae</taxon>
        <taxon>Chondrieae</taxon>
        <taxon>Chondria</taxon>
    </lineage>
</organism>
<geneLocation type="chloroplast" evidence="3"/>
<evidence type="ECO:0000259" key="2">
    <source>
        <dbReference type="Pfam" id="PF02470"/>
    </source>
</evidence>
<dbReference type="PANTHER" id="PTHR34675:SF1">
    <property type="entry name" value="PROTEIN TRIGALACTOSYLDIACYLGLYCEROL 2, CHLOROPLASTIC"/>
    <property type="match status" value="1"/>
</dbReference>
<evidence type="ECO:0000256" key="1">
    <source>
        <dbReference type="SAM" id="Phobius"/>
    </source>
</evidence>
<keyword evidence="1" id="KW-1133">Transmembrane helix</keyword>
<sequence>MGNIFHRCYYNLSKYLKKKFYTLICIFCIIMCFISLLSLKKQGYNIFIEFNNAYRIKKGTNVNLQGVLIGYVDTITIRSNKVIVLLHINSLNVLIPRNSLIEANQVGLFNDIVIDITPPNNVKCINSINPKSFNCIDSSFICSNFYLKGYKGLNYDDLVRATTRISQRFDDPRFFSLFYLMLHNLVDISDEIFYCVRCISSLMYLLSDFTIVFVLKYFV</sequence>
<dbReference type="InterPro" id="IPR039342">
    <property type="entry name" value="TGD2-like"/>
</dbReference>
<accession>A0A1Z1MD19</accession>
<proteinExistence type="predicted"/>
<evidence type="ECO:0000313" key="3">
    <source>
        <dbReference type="EMBL" id="ARW63681.1"/>
    </source>
</evidence>
<keyword evidence="1" id="KW-0472">Membrane</keyword>
<gene>
    <name evidence="3" type="primary">ycf22</name>
</gene>
<reference evidence="3" key="1">
    <citation type="journal article" date="2017" name="J. Phycol.">
        <title>Analysis of chloroplast genomes and a supermatrix inform reclassification of the Rhodomelaceae (Rhodophyta).</title>
        <authorList>
            <person name="Diaz-Tapia P."/>
            <person name="Maggs C.A."/>
            <person name="West J.A."/>
            <person name="Verbruggen H."/>
        </authorList>
    </citation>
    <scope>NUCLEOTIDE SEQUENCE</scope>
    <source>
        <strain evidence="3">PD620</strain>
    </source>
</reference>
<feature type="domain" description="Mce/MlaD" evidence="2">
    <location>
        <begin position="42"/>
        <end position="119"/>
    </location>
</feature>
<name>A0A1Z1MD19_9FLOR</name>
<keyword evidence="1" id="KW-0812">Transmembrane</keyword>
<dbReference type="EMBL" id="MF101429">
    <property type="protein sequence ID" value="ARW63681.1"/>
    <property type="molecule type" value="Genomic_DNA"/>
</dbReference>